<organism evidence="2 3">
    <name type="scientific">Meridianimarinicoccus roseus</name>
    <dbReference type="NCBI Taxonomy" id="2072018"/>
    <lineage>
        <taxon>Bacteria</taxon>
        <taxon>Pseudomonadati</taxon>
        <taxon>Pseudomonadota</taxon>
        <taxon>Alphaproteobacteria</taxon>
        <taxon>Rhodobacterales</taxon>
        <taxon>Paracoccaceae</taxon>
        <taxon>Meridianimarinicoccus</taxon>
    </lineage>
</organism>
<evidence type="ECO:0000313" key="2">
    <source>
        <dbReference type="EMBL" id="PWR02055.1"/>
    </source>
</evidence>
<dbReference type="OrthoDB" id="7868047at2"/>
<gene>
    <name evidence="2" type="ORF">DKT77_13720</name>
</gene>
<dbReference type="EMBL" id="QGKU01000042">
    <property type="protein sequence ID" value="PWR02055.1"/>
    <property type="molecule type" value="Genomic_DNA"/>
</dbReference>
<reference evidence="2 3" key="1">
    <citation type="submission" date="2018-05" db="EMBL/GenBank/DDBJ databases">
        <title>Rhodobacteraceae gen. nov., sp. nov. isolated from sea water.</title>
        <authorList>
            <person name="Ren Y."/>
        </authorList>
    </citation>
    <scope>NUCLEOTIDE SEQUENCE [LARGE SCALE GENOMIC DNA]</scope>
    <source>
        <strain evidence="2 3">TG-679</strain>
    </source>
</reference>
<proteinExistence type="predicted"/>
<name>A0A2V2L9T1_9RHOB</name>
<evidence type="ECO:0000256" key="1">
    <source>
        <dbReference type="SAM" id="MobiDB-lite"/>
    </source>
</evidence>
<dbReference type="RefSeq" id="WP_109812263.1">
    <property type="nucleotide sequence ID" value="NZ_QGKU01000042.1"/>
</dbReference>
<feature type="region of interest" description="Disordered" evidence="1">
    <location>
        <begin position="123"/>
        <end position="146"/>
    </location>
</feature>
<sequence>MANKQDFTTFFKTAPAAFNTAAVTDAWKTWATFGERFSAIALDAANKSNDVTTNTVKESLKLLRDVTSAQNAPTDYTKVVSDFGTSQAELVKTHFQALGDVAKLAQNDATELLSTTGQHITEQGSKAANAAQASAKAASGKNARAA</sequence>
<dbReference type="AlphaFoldDB" id="A0A2V2L9T1"/>
<comment type="caution">
    <text evidence="2">The sequence shown here is derived from an EMBL/GenBank/DDBJ whole genome shotgun (WGS) entry which is preliminary data.</text>
</comment>
<protein>
    <submittedName>
        <fullName evidence="2">Phasin</fullName>
    </submittedName>
</protein>
<dbReference type="Proteomes" id="UP000245680">
    <property type="component" value="Unassembled WGS sequence"/>
</dbReference>
<accession>A0A2V2L9T1</accession>
<evidence type="ECO:0000313" key="3">
    <source>
        <dbReference type="Proteomes" id="UP000245680"/>
    </source>
</evidence>
<keyword evidence="3" id="KW-1185">Reference proteome</keyword>